<protein>
    <submittedName>
        <fullName evidence="2">Uncharacterized protein</fullName>
    </submittedName>
</protein>
<dbReference type="EMBL" id="FORU01000009">
    <property type="protein sequence ID" value="SFJ49979.1"/>
    <property type="molecule type" value="Genomic_DNA"/>
</dbReference>
<feature type="transmembrane region" description="Helical" evidence="1">
    <location>
        <begin position="25"/>
        <end position="47"/>
    </location>
</feature>
<dbReference type="Proteomes" id="UP000243887">
    <property type="component" value="Unassembled WGS sequence"/>
</dbReference>
<evidence type="ECO:0000313" key="3">
    <source>
        <dbReference type="Proteomes" id="UP000243887"/>
    </source>
</evidence>
<evidence type="ECO:0000256" key="1">
    <source>
        <dbReference type="SAM" id="Phobius"/>
    </source>
</evidence>
<gene>
    <name evidence="2" type="ORF">SAMN04487893_10917</name>
</gene>
<dbReference type="AlphaFoldDB" id="A0A1I3RX64"/>
<dbReference type="STRING" id="1150112.SAMN04487893_10917"/>
<name>A0A1I3RX64_9FLAO</name>
<keyword evidence="1" id="KW-0812">Transmembrane</keyword>
<keyword evidence="1" id="KW-0472">Membrane</keyword>
<sequence length="90" mass="10366">MENTKEYTITHPQGEVEKVVSVQKWIITLLIMMIPLVNIICLIIWAFSNTENKNRSNWAKAQLVMFLISIVLAIFFFMIFGITMLGLSES</sequence>
<reference evidence="3" key="1">
    <citation type="submission" date="2016-10" db="EMBL/GenBank/DDBJ databases">
        <authorList>
            <person name="Varghese N."/>
            <person name="Submissions S."/>
        </authorList>
    </citation>
    <scope>NUCLEOTIDE SEQUENCE [LARGE SCALE GENOMIC DNA]</scope>
    <source>
        <strain evidence="3">DSM 26542</strain>
    </source>
</reference>
<dbReference type="OrthoDB" id="2943819at2"/>
<keyword evidence="1" id="KW-1133">Transmembrane helix</keyword>
<proteinExistence type="predicted"/>
<accession>A0A1I3RX64</accession>
<evidence type="ECO:0000313" key="2">
    <source>
        <dbReference type="EMBL" id="SFJ49979.1"/>
    </source>
</evidence>
<organism evidence="2 3">
    <name type="scientific">Myroides guanonis</name>
    <dbReference type="NCBI Taxonomy" id="1150112"/>
    <lineage>
        <taxon>Bacteria</taxon>
        <taxon>Pseudomonadati</taxon>
        <taxon>Bacteroidota</taxon>
        <taxon>Flavobacteriia</taxon>
        <taxon>Flavobacteriales</taxon>
        <taxon>Flavobacteriaceae</taxon>
        <taxon>Myroides</taxon>
    </lineage>
</organism>
<feature type="transmembrane region" description="Helical" evidence="1">
    <location>
        <begin position="63"/>
        <end position="87"/>
    </location>
</feature>
<dbReference type="RefSeq" id="WP_090679272.1">
    <property type="nucleotide sequence ID" value="NZ_FORU01000009.1"/>
</dbReference>
<keyword evidence="3" id="KW-1185">Reference proteome</keyword>